<reference evidence="1 2" key="1">
    <citation type="journal article" date="2013" name="Genome Biol. Evol.">
        <title>Genomes of Stigonematalean cyanobacteria (subsection V) and the evolution of oxygenic photosynthesis from prokaryotes to plastids.</title>
        <authorList>
            <person name="Dagan T."/>
            <person name="Roettger M."/>
            <person name="Stucken K."/>
            <person name="Landan G."/>
            <person name="Koch R."/>
            <person name="Major P."/>
            <person name="Gould S.B."/>
            <person name="Goremykin V.V."/>
            <person name="Rippka R."/>
            <person name="Tandeau de Marsac N."/>
            <person name="Gugger M."/>
            <person name="Lockhart P.J."/>
            <person name="Allen J.F."/>
            <person name="Brune I."/>
            <person name="Maus I."/>
            <person name="Puhler A."/>
            <person name="Martin W.F."/>
        </authorList>
    </citation>
    <scope>NUCLEOTIDE SEQUENCE [LARGE SCALE GENOMIC DNA]</scope>
    <source>
        <strain evidence="1 2">PCC 7110</strain>
    </source>
</reference>
<comment type="caution">
    <text evidence="1">The sequence shown here is derived from an EMBL/GenBank/DDBJ whole genome shotgun (WGS) entry which is preliminary data.</text>
</comment>
<organism evidence="1 2">
    <name type="scientific">Scytonema hofmannii PCC 7110</name>
    <dbReference type="NCBI Taxonomy" id="128403"/>
    <lineage>
        <taxon>Bacteria</taxon>
        <taxon>Bacillati</taxon>
        <taxon>Cyanobacteriota</taxon>
        <taxon>Cyanophyceae</taxon>
        <taxon>Nostocales</taxon>
        <taxon>Scytonemataceae</taxon>
        <taxon>Scytonema</taxon>
    </lineage>
</organism>
<evidence type="ECO:0000313" key="1">
    <source>
        <dbReference type="EMBL" id="KYC35180.1"/>
    </source>
</evidence>
<gene>
    <name evidence="1" type="ORF">WA1_08460</name>
</gene>
<accession>A0A139WRX2</accession>
<protein>
    <submittedName>
        <fullName evidence="1">Uncharacterized protein</fullName>
    </submittedName>
</protein>
<proteinExistence type="predicted"/>
<dbReference type="STRING" id="128403.WA1_08460"/>
<dbReference type="RefSeq" id="WP_017745503.1">
    <property type="nucleotide sequence ID" value="NZ_KQ976354.1"/>
</dbReference>
<dbReference type="InterPro" id="IPR035069">
    <property type="entry name" value="TTHA1013/TTHA0281-like"/>
</dbReference>
<name>A0A139WRX2_9CYAN</name>
<dbReference type="EMBL" id="ANNX02000052">
    <property type="protein sequence ID" value="KYC35180.1"/>
    <property type="molecule type" value="Genomic_DNA"/>
</dbReference>
<dbReference type="SUPFAM" id="SSF143100">
    <property type="entry name" value="TTHA1013/TTHA0281-like"/>
    <property type="match status" value="1"/>
</dbReference>
<sequence length="101" mass="11386">MQYQVFIQNQSEEHFVASVVGIPNLTVEASTEEEAIFKVKSSLEAKLATGKFVTIEVNSQEQAHEDKPQMRYAGIFADDPTFDDFMEKLAVIRKESNAVDE</sequence>
<dbReference type="Proteomes" id="UP000076925">
    <property type="component" value="Unassembled WGS sequence"/>
</dbReference>
<evidence type="ECO:0000313" key="2">
    <source>
        <dbReference type="Proteomes" id="UP000076925"/>
    </source>
</evidence>
<dbReference type="AlphaFoldDB" id="A0A139WRX2"/>
<dbReference type="OrthoDB" id="488131at2"/>
<keyword evidence="2" id="KW-1185">Reference proteome</keyword>